<dbReference type="EMBL" id="BARS01009148">
    <property type="protein sequence ID" value="GAF70499.1"/>
    <property type="molecule type" value="Genomic_DNA"/>
</dbReference>
<dbReference type="HAMAP" id="MF_01032">
    <property type="entry name" value="LeuD_type2"/>
    <property type="match status" value="1"/>
</dbReference>
<dbReference type="InterPro" id="IPR000573">
    <property type="entry name" value="AconitaseA/IPMdHydase_ssu_swvl"/>
</dbReference>
<evidence type="ECO:0000256" key="1">
    <source>
        <dbReference type="ARBA" id="ARBA00009869"/>
    </source>
</evidence>
<dbReference type="InterPro" id="IPR011827">
    <property type="entry name" value="LeuD_type2/HacB/DmdB"/>
</dbReference>
<evidence type="ECO:0000256" key="2">
    <source>
        <dbReference type="ARBA" id="ARBA00023239"/>
    </source>
</evidence>
<gene>
    <name evidence="4" type="ORF">S01H1_17260</name>
</gene>
<feature type="domain" description="Aconitase A/isopropylmalate dehydratase small subunit swivel" evidence="3">
    <location>
        <begin position="53"/>
        <end position="115"/>
    </location>
</feature>
<dbReference type="PANTHER" id="PTHR43345">
    <property type="entry name" value="3-ISOPROPYLMALATE DEHYDRATASE SMALL SUBUNIT 2-RELATED-RELATED"/>
    <property type="match status" value="1"/>
</dbReference>
<evidence type="ECO:0000259" key="3">
    <source>
        <dbReference type="Pfam" id="PF00694"/>
    </source>
</evidence>
<name>X0RNU6_9ZZZZ</name>
<dbReference type="InterPro" id="IPR033940">
    <property type="entry name" value="IPMI_Swivel"/>
</dbReference>
<dbReference type="AlphaFoldDB" id="X0RNU6"/>
<dbReference type="InterPro" id="IPR050075">
    <property type="entry name" value="LeuD"/>
</dbReference>
<dbReference type="PANTHER" id="PTHR43345:SF2">
    <property type="entry name" value="3-ISOPROPYLMALATE DEHYDRATASE SMALL SUBUNIT 1"/>
    <property type="match status" value="1"/>
</dbReference>
<dbReference type="InterPro" id="IPR015928">
    <property type="entry name" value="Aconitase/3IPM_dehydase_swvl"/>
</dbReference>
<feature type="non-terminal residue" evidence="4">
    <location>
        <position position="1"/>
    </location>
</feature>
<evidence type="ECO:0000313" key="4">
    <source>
        <dbReference type="EMBL" id="GAF70499.1"/>
    </source>
</evidence>
<dbReference type="NCBIfam" id="TIGR02087">
    <property type="entry name" value="LEUD_arch"/>
    <property type="match status" value="1"/>
</dbReference>
<dbReference type="Gene3D" id="3.20.19.10">
    <property type="entry name" value="Aconitase, domain 4"/>
    <property type="match status" value="1"/>
</dbReference>
<accession>X0RNU6</accession>
<protein>
    <recommendedName>
        <fullName evidence="3">Aconitase A/isopropylmalate dehydratase small subunit swivel domain-containing protein</fullName>
    </recommendedName>
</protein>
<dbReference type="GO" id="GO:0016836">
    <property type="term" value="F:hydro-lyase activity"/>
    <property type="evidence" value="ECO:0007669"/>
    <property type="project" value="InterPro"/>
</dbReference>
<sequence>EQAVRSVKSAIVEGQVMGKAWVYKRDHINTDEIIPARYLNTDDEKELAKHCMEDIDEGFVGKVGKGDVIVAGGDFGCGSSREHAVWAIRGAKVATVIAKTFARIFYRNAINCGFYLIESADAVEKIGDGDKVEIDYKAGIIKDSTSGAEIKFKPLPDFALEIINDGGLLEHIKRQKSKGKITT</sequence>
<keyword evidence="2" id="KW-0456">Lyase</keyword>
<proteinExistence type="inferred from homology"/>
<dbReference type="CDD" id="cd01577">
    <property type="entry name" value="IPMI_Swivel"/>
    <property type="match status" value="1"/>
</dbReference>
<dbReference type="Pfam" id="PF00694">
    <property type="entry name" value="Aconitase_C"/>
    <property type="match status" value="1"/>
</dbReference>
<comment type="caution">
    <text evidence="4">The sequence shown here is derived from an EMBL/GenBank/DDBJ whole genome shotgun (WGS) entry which is preliminary data.</text>
</comment>
<dbReference type="SUPFAM" id="SSF52016">
    <property type="entry name" value="LeuD/IlvD-like"/>
    <property type="match status" value="1"/>
</dbReference>
<organism evidence="4">
    <name type="scientific">marine sediment metagenome</name>
    <dbReference type="NCBI Taxonomy" id="412755"/>
    <lineage>
        <taxon>unclassified sequences</taxon>
        <taxon>metagenomes</taxon>
        <taxon>ecological metagenomes</taxon>
    </lineage>
</organism>
<reference evidence="4" key="1">
    <citation type="journal article" date="2014" name="Front. Microbiol.">
        <title>High frequency of phylogenetically diverse reductive dehalogenase-homologous genes in deep subseafloor sedimentary metagenomes.</title>
        <authorList>
            <person name="Kawai M."/>
            <person name="Futagami T."/>
            <person name="Toyoda A."/>
            <person name="Takaki Y."/>
            <person name="Nishi S."/>
            <person name="Hori S."/>
            <person name="Arai W."/>
            <person name="Tsubouchi T."/>
            <person name="Morono Y."/>
            <person name="Uchiyama I."/>
            <person name="Ito T."/>
            <person name="Fujiyama A."/>
            <person name="Inagaki F."/>
            <person name="Takami H."/>
        </authorList>
    </citation>
    <scope>NUCLEOTIDE SEQUENCE</scope>
    <source>
        <strain evidence="4">Expedition CK06-06</strain>
    </source>
</reference>
<comment type="similarity">
    <text evidence="1">Belongs to the LeuD family. LeuD type 2 subfamily.</text>
</comment>